<evidence type="ECO:0000256" key="1">
    <source>
        <dbReference type="SAM" id="MobiDB-lite"/>
    </source>
</evidence>
<name>A0A1G7JQG7_9SPHI</name>
<feature type="region of interest" description="Disordered" evidence="1">
    <location>
        <begin position="1"/>
        <end position="43"/>
    </location>
</feature>
<dbReference type="Proteomes" id="UP000199072">
    <property type="component" value="Unassembled WGS sequence"/>
</dbReference>
<keyword evidence="3" id="KW-1185">Reference proteome</keyword>
<gene>
    <name evidence="2" type="ORF">SAMN05216464_11579</name>
</gene>
<proteinExistence type="predicted"/>
<protein>
    <submittedName>
        <fullName evidence="2">Uncharacterized protein</fullName>
    </submittedName>
</protein>
<organism evidence="2 3">
    <name type="scientific">Mucilaginibacter pineti</name>
    <dbReference type="NCBI Taxonomy" id="1391627"/>
    <lineage>
        <taxon>Bacteria</taxon>
        <taxon>Pseudomonadati</taxon>
        <taxon>Bacteroidota</taxon>
        <taxon>Sphingobacteriia</taxon>
        <taxon>Sphingobacteriales</taxon>
        <taxon>Sphingobacteriaceae</taxon>
        <taxon>Mucilaginibacter</taxon>
    </lineage>
</organism>
<evidence type="ECO:0000313" key="2">
    <source>
        <dbReference type="EMBL" id="SDF27115.1"/>
    </source>
</evidence>
<dbReference type="EMBL" id="FNAI01000015">
    <property type="protein sequence ID" value="SDF27115.1"/>
    <property type="molecule type" value="Genomic_DNA"/>
</dbReference>
<reference evidence="2 3" key="1">
    <citation type="submission" date="2016-10" db="EMBL/GenBank/DDBJ databases">
        <authorList>
            <person name="de Groot N.N."/>
        </authorList>
    </citation>
    <scope>NUCLEOTIDE SEQUENCE [LARGE SCALE GENOMIC DNA]</scope>
    <source>
        <strain evidence="2 3">47C3B</strain>
    </source>
</reference>
<dbReference type="AlphaFoldDB" id="A0A1G7JQG7"/>
<accession>A0A1G7JQG7</accession>
<dbReference type="RefSeq" id="WP_091154197.1">
    <property type="nucleotide sequence ID" value="NZ_FNAI01000015.1"/>
</dbReference>
<evidence type="ECO:0000313" key="3">
    <source>
        <dbReference type="Proteomes" id="UP000199072"/>
    </source>
</evidence>
<sequence length="117" mass="13086">MSEIKTLADQLRSKIGGPANSGQAKKTKQPGIRDISPKNNAPPEIPAILEAIRAYDNSDHKSMVHARFDERTAQTMNQLKMATGVDVTKFVAFAVRKLLNEHPELKTIIKQFFQNIE</sequence>
<dbReference type="OrthoDB" id="709892at2"/>
<dbReference type="STRING" id="1391627.SAMN05216464_11579"/>